<dbReference type="AlphaFoldDB" id="A0A942U601"/>
<gene>
    <name evidence="1" type="ORF">KHA99_03955</name>
</gene>
<sequence>MKIYYNHLNDAIELFEHRDIIGMGRDFKMIEEDMALTDPDYAGIIDVIYRYGIQMSRTVEPYFNLDEEPLRFTILNALNVIYNGLGGGETFNKEGKSDICIRVKDINIFVAECKVLHRPGSIDEGLEQLLLKYTTTYDDKVALIVFNKNYDSSVAVRHAEERTDKFFKDNKLTFKKFPLEVQDYKYTLRYNTEHPLDKSKTLILTVLVINIQK</sequence>
<comment type="caution">
    <text evidence="1">The sequence shown here is derived from an EMBL/GenBank/DDBJ whole genome shotgun (WGS) entry which is preliminary data.</text>
</comment>
<dbReference type="EMBL" id="JAGYPF010000001">
    <property type="protein sequence ID" value="MBS4211614.1"/>
    <property type="molecule type" value="Genomic_DNA"/>
</dbReference>
<name>A0A942U601_9BACI</name>
<dbReference type="RefSeq" id="WP_213116113.1">
    <property type="nucleotide sequence ID" value="NZ_JAGYPF010000001.1"/>
</dbReference>
<organism evidence="1 2">
    <name type="scientific">Neobacillus rhizophilus</name>
    <dbReference type="NCBI Taxonomy" id="2833579"/>
    <lineage>
        <taxon>Bacteria</taxon>
        <taxon>Bacillati</taxon>
        <taxon>Bacillota</taxon>
        <taxon>Bacilli</taxon>
        <taxon>Bacillales</taxon>
        <taxon>Bacillaceae</taxon>
        <taxon>Neobacillus</taxon>
    </lineage>
</organism>
<evidence type="ECO:0000313" key="1">
    <source>
        <dbReference type="EMBL" id="MBS4211614.1"/>
    </source>
</evidence>
<accession>A0A942U601</accession>
<dbReference type="Proteomes" id="UP000679749">
    <property type="component" value="Unassembled WGS sequence"/>
</dbReference>
<reference evidence="1" key="1">
    <citation type="submission" date="2021-05" db="EMBL/GenBank/DDBJ databases">
        <title>Novel Bacillus species.</title>
        <authorList>
            <person name="Liu G."/>
        </authorList>
    </citation>
    <scope>NUCLEOTIDE SEQUENCE</scope>
    <source>
        <strain evidence="1">FJAT-49825</strain>
    </source>
</reference>
<proteinExistence type="predicted"/>
<protein>
    <submittedName>
        <fullName evidence="1">Uncharacterized protein</fullName>
    </submittedName>
</protein>
<keyword evidence="2" id="KW-1185">Reference proteome</keyword>
<evidence type="ECO:0000313" key="2">
    <source>
        <dbReference type="Proteomes" id="UP000679749"/>
    </source>
</evidence>